<name>T1HSE2_RHOPR</name>
<dbReference type="STRING" id="13249.T1HSE2"/>
<protein>
    <submittedName>
        <fullName evidence="1">Uncharacterized protein</fullName>
    </submittedName>
</protein>
<keyword evidence="2" id="KW-1185">Reference proteome</keyword>
<evidence type="ECO:0000313" key="2">
    <source>
        <dbReference type="Proteomes" id="UP000015103"/>
    </source>
</evidence>
<sequence>MTKSLEINTKCQCLGHVIPSSGIISYLTMYRGILCLILIFHCGVCSADDKELSRNKKDVSSIKNLASSLVGDKFNHYPTGDNNWNQRYSPFNKFPSGSPGFGYHGSFGGSYVGTYERGVGGGYVYDRPQQGGQWFKPTYPTVDDTVVVYPFRGTTASFPTGPSSPGFIEPVRQPAYRAPPPSPPSTAYLPVSAAPTFYTSPAARPSVAEVHQPVPAPIPAPRPAVNSVQVTGQYLPATATGFGISTNSVSQPFPVVQSRPVFTSVSGSQPAPPVISSAQVPVFPVRSAPPVSVQSFPPFLPPAPQYNPLPLPSGPSINSVDTSFGGYHYDKPEIPFF</sequence>
<dbReference type="EMBL" id="ACPB03019722">
    <property type="status" value="NOT_ANNOTATED_CDS"/>
    <property type="molecule type" value="Genomic_DNA"/>
</dbReference>
<dbReference type="InParanoid" id="T1HSE2"/>
<accession>T1HSE2</accession>
<evidence type="ECO:0000313" key="1">
    <source>
        <dbReference type="EnsemblMetazoa" id="RPRC006962-PA"/>
    </source>
</evidence>
<dbReference type="AlphaFoldDB" id="T1HSE2"/>
<organism evidence="1 2">
    <name type="scientific">Rhodnius prolixus</name>
    <name type="common">Triatomid bug</name>
    <dbReference type="NCBI Taxonomy" id="13249"/>
    <lineage>
        <taxon>Eukaryota</taxon>
        <taxon>Metazoa</taxon>
        <taxon>Ecdysozoa</taxon>
        <taxon>Arthropoda</taxon>
        <taxon>Hexapoda</taxon>
        <taxon>Insecta</taxon>
        <taxon>Pterygota</taxon>
        <taxon>Neoptera</taxon>
        <taxon>Paraneoptera</taxon>
        <taxon>Hemiptera</taxon>
        <taxon>Heteroptera</taxon>
        <taxon>Panheteroptera</taxon>
        <taxon>Cimicomorpha</taxon>
        <taxon>Reduviidae</taxon>
        <taxon>Triatominae</taxon>
        <taxon>Rhodnius</taxon>
    </lineage>
</organism>
<dbReference type="EMBL" id="ACPB03019724">
    <property type="status" value="NOT_ANNOTATED_CDS"/>
    <property type="molecule type" value="Genomic_DNA"/>
</dbReference>
<proteinExistence type="predicted"/>
<dbReference type="EnsemblMetazoa" id="RPRC006962-RA">
    <property type="protein sequence ID" value="RPRC006962-PA"/>
    <property type="gene ID" value="RPRC006962"/>
</dbReference>
<dbReference type="HOGENOM" id="CLU_824694_0_0_1"/>
<dbReference type="VEuPathDB" id="VectorBase:RPRC006962"/>
<dbReference type="Proteomes" id="UP000015103">
    <property type="component" value="Unassembled WGS sequence"/>
</dbReference>
<dbReference type="EMBL" id="ACPB03019723">
    <property type="status" value="NOT_ANNOTATED_CDS"/>
    <property type="molecule type" value="Genomic_DNA"/>
</dbReference>
<reference evidence="1" key="1">
    <citation type="submission" date="2015-05" db="UniProtKB">
        <authorList>
            <consortium name="EnsemblMetazoa"/>
        </authorList>
    </citation>
    <scope>IDENTIFICATION</scope>
</reference>